<sequence length="26" mass="3132">MKHPDHSESVRTYLDHLYADDLRYVA</sequence>
<dbReference type="EMBL" id="UINC01161277">
    <property type="protein sequence ID" value="SVD60367.1"/>
    <property type="molecule type" value="Genomic_DNA"/>
</dbReference>
<gene>
    <name evidence="1" type="ORF">METZ01_LOCUS413221</name>
</gene>
<reference evidence="1" key="1">
    <citation type="submission" date="2018-05" db="EMBL/GenBank/DDBJ databases">
        <authorList>
            <person name="Lanie J.A."/>
            <person name="Ng W.-L."/>
            <person name="Kazmierczak K.M."/>
            <person name="Andrzejewski T.M."/>
            <person name="Davidsen T.M."/>
            <person name="Wayne K.J."/>
            <person name="Tettelin H."/>
            <person name="Glass J.I."/>
            <person name="Rusch D."/>
            <person name="Podicherti R."/>
            <person name="Tsui H.-C.T."/>
            <person name="Winkler M.E."/>
        </authorList>
    </citation>
    <scope>NUCLEOTIDE SEQUENCE</scope>
</reference>
<accession>A0A382WNA9</accession>
<organism evidence="1">
    <name type="scientific">marine metagenome</name>
    <dbReference type="NCBI Taxonomy" id="408172"/>
    <lineage>
        <taxon>unclassified sequences</taxon>
        <taxon>metagenomes</taxon>
        <taxon>ecological metagenomes</taxon>
    </lineage>
</organism>
<protein>
    <submittedName>
        <fullName evidence="1">Uncharacterized protein</fullName>
    </submittedName>
</protein>
<dbReference type="AlphaFoldDB" id="A0A382WNA9"/>
<proteinExistence type="predicted"/>
<evidence type="ECO:0000313" key="1">
    <source>
        <dbReference type="EMBL" id="SVD60367.1"/>
    </source>
</evidence>
<feature type="non-terminal residue" evidence="1">
    <location>
        <position position="26"/>
    </location>
</feature>
<name>A0A382WNA9_9ZZZZ</name>